<protein>
    <recommendedName>
        <fullName evidence="5">Secreted protein</fullName>
    </recommendedName>
</protein>
<evidence type="ECO:0000256" key="1">
    <source>
        <dbReference type="SAM" id="MobiDB-lite"/>
    </source>
</evidence>
<dbReference type="RefSeq" id="WP_212018685.1">
    <property type="nucleotide sequence ID" value="NZ_JAAFYZ010000209.1"/>
</dbReference>
<comment type="caution">
    <text evidence="3">The sequence shown here is derived from an EMBL/GenBank/DDBJ whole genome shotgun (WGS) entry which is preliminary data.</text>
</comment>
<feature type="chain" id="PRO_5045366662" description="Secreted protein" evidence="2">
    <location>
        <begin position="19"/>
        <end position="129"/>
    </location>
</feature>
<sequence length="129" mass="13277">MLLFSVLAGLFLMHGLSAGGVGGVGGCHGLASEMVMAHPAMAPAAAGHASAAVEVRGPQPISDHPQVGESCVPLRPEGLSGLFLALFLIVITPWLPGQPRSAGQTRPHWPHGPPRSGAQILRTLNISRT</sequence>
<evidence type="ECO:0000256" key="2">
    <source>
        <dbReference type="SAM" id="SignalP"/>
    </source>
</evidence>
<name>A0ABS5L3T0_9ACTN</name>
<reference evidence="3 4" key="1">
    <citation type="submission" date="2020-02" db="EMBL/GenBank/DDBJ databases">
        <title>Acidophilic actinobacteria isolated from forest soil.</title>
        <authorList>
            <person name="Golinska P."/>
        </authorList>
    </citation>
    <scope>NUCLEOTIDE SEQUENCE [LARGE SCALE GENOMIC DNA]</scope>
    <source>
        <strain evidence="3 4">NL8</strain>
    </source>
</reference>
<dbReference type="Proteomes" id="UP000730482">
    <property type="component" value="Unassembled WGS sequence"/>
</dbReference>
<feature type="region of interest" description="Disordered" evidence="1">
    <location>
        <begin position="100"/>
        <end position="129"/>
    </location>
</feature>
<gene>
    <name evidence="3" type="ORF">KGQ19_38515</name>
</gene>
<organism evidence="3 4">
    <name type="scientific">Catenulispora pinistramenti</name>
    <dbReference type="NCBI Taxonomy" id="2705254"/>
    <lineage>
        <taxon>Bacteria</taxon>
        <taxon>Bacillati</taxon>
        <taxon>Actinomycetota</taxon>
        <taxon>Actinomycetes</taxon>
        <taxon>Catenulisporales</taxon>
        <taxon>Catenulisporaceae</taxon>
        <taxon>Catenulispora</taxon>
    </lineage>
</organism>
<keyword evidence="4" id="KW-1185">Reference proteome</keyword>
<keyword evidence="2" id="KW-0732">Signal</keyword>
<accession>A0ABS5L3T0</accession>
<feature type="signal peptide" evidence="2">
    <location>
        <begin position="1"/>
        <end position="18"/>
    </location>
</feature>
<proteinExistence type="predicted"/>
<evidence type="ECO:0000313" key="3">
    <source>
        <dbReference type="EMBL" id="MBS2552765.1"/>
    </source>
</evidence>
<dbReference type="EMBL" id="JAAFYZ010000209">
    <property type="protein sequence ID" value="MBS2552765.1"/>
    <property type="molecule type" value="Genomic_DNA"/>
</dbReference>
<evidence type="ECO:0008006" key="5">
    <source>
        <dbReference type="Google" id="ProtNLM"/>
    </source>
</evidence>
<evidence type="ECO:0000313" key="4">
    <source>
        <dbReference type="Proteomes" id="UP000730482"/>
    </source>
</evidence>